<sequence length="432" mass="49255">MSLNRDIWLLVSAHLQQRDKANLLLVCRDWYSLFLREVYRTISIRGLQVHFLTQTVRSNPNIATAIRNLNLDLSFVYFKSDPHPNYEVDTIWDAVKANNLGDSWRESLRIGCPDAWLAVMVLSLDSLTSMSLKFCESNYFLPLVDRMAAANPTGRALQRLSRVAFHPDGVMGFYIASELIPFFNLPAMQVFSAGGICEYHYGPMSPKPGTSTIRELDLGGFKTNNGSRGFADYITSCANLEVFDYQHDNKAVWKEAYLDFHPLLFYNALCSQKHSLRKLRLNDSGQMEETGVDEEYEKYIGFGSLADFHRLQELYIPFRTLLQFGSGDKPEVSLVEVLPHSLETLCLSHCYEADVALLIESLQSLLVQRERFPNVKRIQLQLGAIDPRKHSGSKKLAPPCFLPLEMKCCKIGVRFGFRLYGRDVDHVYADRP</sequence>
<accession>A0A9W4N764</accession>
<dbReference type="Pfam" id="PF24969">
    <property type="entry name" value="LRR_15"/>
    <property type="match status" value="1"/>
</dbReference>
<evidence type="ECO:0000259" key="1">
    <source>
        <dbReference type="Pfam" id="PF24969"/>
    </source>
</evidence>
<keyword evidence="3" id="KW-1185">Reference proteome</keyword>
<comment type="caution">
    <text evidence="2">The sequence shown here is derived from an EMBL/GenBank/DDBJ whole genome shotgun (WGS) entry which is preliminary data.</text>
</comment>
<dbReference type="InterPro" id="IPR032675">
    <property type="entry name" value="LRR_dom_sf"/>
</dbReference>
<dbReference type="SUPFAM" id="SSF52047">
    <property type="entry name" value="RNI-like"/>
    <property type="match status" value="1"/>
</dbReference>
<reference evidence="2" key="1">
    <citation type="submission" date="2021-07" db="EMBL/GenBank/DDBJ databases">
        <authorList>
            <person name="Branca A.L. A."/>
        </authorList>
    </citation>
    <scope>NUCLEOTIDE SEQUENCE</scope>
</reference>
<feature type="domain" description="Leucine-rich repeat" evidence="1">
    <location>
        <begin position="173"/>
        <end position="371"/>
    </location>
</feature>
<dbReference type="OrthoDB" id="5130616at2759"/>
<dbReference type="InterPro" id="IPR056867">
    <property type="entry name" value="LRR_15"/>
</dbReference>
<dbReference type="AlphaFoldDB" id="A0A9W4N764"/>
<name>A0A9W4N764_PENOL</name>
<gene>
    <name evidence="2" type="ORF">POLS_LOCUS9580</name>
</gene>
<proteinExistence type="predicted"/>
<dbReference type="EMBL" id="CAJVOS010000093">
    <property type="protein sequence ID" value="CAG8286008.1"/>
    <property type="molecule type" value="Genomic_DNA"/>
</dbReference>
<dbReference type="Gene3D" id="3.80.10.10">
    <property type="entry name" value="Ribonuclease Inhibitor"/>
    <property type="match status" value="1"/>
</dbReference>
<evidence type="ECO:0000313" key="2">
    <source>
        <dbReference type="EMBL" id="CAG8286008.1"/>
    </source>
</evidence>
<organism evidence="2 3">
    <name type="scientific">Penicillium olsonii</name>
    <dbReference type="NCBI Taxonomy" id="99116"/>
    <lineage>
        <taxon>Eukaryota</taxon>
        <taxon>Fungi</taxon>
        <taxon>Dikarya</taxon>
        <taxon>Ascomycota</taxon>
        <taxon>Pezizomycotina</taxon>
        <taxon>Eurotiomycetes</taxon>
        <taxon>Eurotiomycetidae</taxon>
        <taxon>Eurotiales</taxon>
        <taxon>Aspergillaceae</taxon>
        <taxon>Penicillium</taxon>
    </lineage>
</organism>
<protein>
    <recommendedName>
        <fullName evidence="1">Leucine-rich repeat domain-containing protein</fullName>
    </recommendedName>
</protein>
<evidence type="ECO:0000313" key="3">
    <source>
        <dbReference type="Proteomes" id="UP001153618"/>
    </source>
</evidence>
<dbReference type="Proteomes" id="UP001153618">
    <property type="component" value="Unassembled WGS sequence"/>
</dbReference>